<dbReference type="PROSITE" id="PS50893">
    <property type="entry name" value="ABC_TRANSPORTER_2"/>
    <property type="match status" value="1"/>
</dbReference>
<dbReference type="InterPro" id="IPR027417">
    <property type="entry name" value="P-loop_NTPase"/>
</dbReference>
<dbReference type="InterPro" id="IPR043926">
    <property type="entry name" value="ABCG_dom"/>
</dbReference>
<comment type="subcellular location">
    <subcellularLocation>
        <location evidence="1">Membrane</location>
        <topology evidence="1">Multi-pass membrane protein</topology>
    </subcellularLocation>
</comment>
<reference evidence="12" key="1">
    <citation type="submission" date="2021-01" db="EMBL/GenBank/DDBJ databases">
        <authorList>
            <person name="Corre E."/>
            <person name="Pelletier E."/>
            <person name="Niang G."/>
            <person name="Scheremetjew M."/>
            <person name="Finn R."/>
            <person name="Kale V."/>
            <person name="Holt S."/>
            <person name="Cochrane G."/>
            <person name="Meng A."/>
            <person name="Brown T."/>
            <person name="Cohen L."/>
        </authorList>
    </citation>
    <scope>NUCLEOTIDE SEQUENCE</scope>
    <source>
        <strain evidence="12">CCMP3278</strain>
    </source>
</reference>
<keyword evidence="3" id="KW-0813">Transport</keyword>
<dbReference type="PANTHER" id="PTHR48041:SF41">
    <property type="entry name" value="ABC TRANSPORTER G FAMILY"/>
    <property type="match status" value="1"/>
</dbReference>
<dbReference type="Pfam" id="PF01061">
    <property type="entry name" value="ABC2_membrane"/>
    <property type="match status" value="1"/>
</dbReference>
<dbReference type="GO" id="GO:0005524">
    <property type="term" value="F:ATP binding"/>
    <property type="evidence" value="ECO:0007669"/>
    <property type="project" value="UniProtKB-KW"/>
</dbReference>
<keyword evidence="5" id="KW-0547">Nucleotide-binding</keyword>
<dbReference type="GO" id="GO:0140359">
    <property type="term" value="F:ABC-type transporter activity"/>
    <property type="evidence" value="ECO:0007669"/>
    <property type="project" value="InterPro"/>
</dbReference>
<keyword evidence="7 10" id="KW-1133">Transmembrane helix</keyword>
<feature type="transmembrane region" description="Helical" evidence="10">
    <location>
        <begin position="483"/>
        <end position="502"/>
    </location>
</feature>
<feature type="transmembrane region" description="Helical" evidence="10">
    <location>
        <begin position="522"/>
        <end position="543"/>
    </location>
</feature>
<evidence type="ECO:0000256" key="5">
    <source>
        <dbReference type="ARBA" id="ARBA00022741"/>
    </source>
</evidence>
<dbReference type="EMBL" id="HBFP01005529">
    <property type="protein sequence ID" value="CAD8819533.1"/>
    <property type="molecule type" value="Transcribed_RNA"/>
</dbReference>
<evidence type="ECO:0000256" key="9">
    <source>
        <dbReference type="SAM" id="MobiDB-lite"/>
    </source>
</evidence>
<sequence length="719" mass="77975">MIEIVAGVGIALVAPQYSVYSIGIGVLTKLYHIKTTQSKSNPSTPLASSHDNISNSDQDITLEWNNIAVELLTKSKSGSSKKSILHSTSGTAKPGRLLGIFGPSGAGKSTFLDALAGRVAFSKSIEVFGSVTINKIPAGTSDQRKQAYLVQEPVFFSQLTVEETLMFAAQTNPDFRSISESESVNKSKERVQELIKKLGLVSCAHTRVGSASERGISGGERKRLALACELLGAPRLIFADEPTTGLDSFQAERVIKVLRKLADEGFTVICTVHQPSERIYEMLDDVLLIAEGGRVVYHGEGRGAPNEYFTKLNEPAPEHVSYPEHFLELLTVDHETAETVSVSSSRLERLVNAYNASVNQQISGDESPVDEATASTVLKQPVRLGLVSQVQVLFQRAWRQISRDKRLFLQRMIPAVMSALTFGWIYWQFGLSQSTILDRMGLLQVACINSAMLSLVKTLYIFPIEKDVVQREQSRGAYNVLPYMLSKLAADLPVGAIFPAVFGTTVYTMSGLQRSLVKFGSFLLIVTLESFTAGAMGLAVGAIAPSVQAAVALGPNMMTLFIVFGGYYVNAESVPWVLRWVPNISMIRWAFRALAINEFDGLFFDVSGPADAATGEQALARIGIDYAEMGGSAGAAVRSSIGYQMRILGAFYCLTYCLLVVKKPKYAEPKVKQSKVEIELIEDAGGDQTDHIAEQNVAETAGDKKNNTDVSADATSATS</sequence>
<dbReference type="InterPro" id="IPR050352">
    <property type="entry name" value="ABCG_transporters"/>
</dbReference>
<feature type="transmembrane region" description="Helical" evidence="10">
    <location>
        <begin position="441"/>
        <end position="462"/>
    </location>
</feature>
<evidence type="ECO:0000256" key="8">
    <source>
        <dbReference type="ARBA" id="ARBA00023136"/>
    </source>
</evidence>
<keyword evidence="4 10" id="KW-0812">Transmembrane</keyword>
<feature type="region of interest" description="Disordered" evidence="9">
    <location>
        <begin position="697"/>
        <end position="719"/>
    </location>
</feature>
<evidence type="ECO:0000256" key="2">
    <source>
        <dbReference type="ARBA" id="ARBA00014334"/>
    </source>
</evidence>
<accession>A0A7S1ERH2</accession>
<keyword evidence="8 10" id="KW-0472">Membrane</keyword>
<proteinExistence type="predicted"/>
<dbReference type="PANTHER" id="PTHR48041">
    <property type="entry name" value="ABC TRANSPORTER G FAMILY MEMBER 28"/>
    <property type="match status" value="1"/>
</dbReference>
<dbReference type="Gene3D" id="3.40.50.300">
    <property type="entry name" value="P-loop containing nucleotide triphosphate hydrolases"/>
    <property type="match status" value="1"/>
</dbReference>
<evidence type="ECO:0000256" key="6">
    <source>
        <dbReference type="ARBA" id="ARBA00022840"/>
    </source>
</evidence>
<dbReference type="SUPFAM" id="SSF52540">
    <property type="entry name" value="P-loop containing nucleoside triphosphate hydrolases"/>
    <property type="match status" value="1"/>
</dbReference>
<feature type="domain" description="ABC transporter" evidence="11">
    <location>
        <begin position="67"/>
        <end position="317"/>
    </location>
</feature>
<keyword evidence="6" id="KW-0067">ATP-binding</keyword>
<dbReference type="GO" id="GO:0016020">
    <property type="term" value="C:membrane"/>
    <property type="evidence" value="ECO:0007669"/>
    <property type="project" value="UniProtKB-SubCell"/>
</dbReference>
<dbReference type="Pfam" id="PF19055">
    <property type="entry name" value="ABC2_membrane_7"/>
    <property type="match status" value="1"/>
</dbReference>
<dbReference type="AlphaFoldDB" id="A0A7S1ERH2"/>
<protein>
    <recommendedName>
        <fullName evidence="2">Probable ATP-dependent transporter ycf16</fullName>
    </recommendedName>
</protein>
<dbReference type="SMART" id="SM00382">
    <property type="entry name" value="AAA"/>
    <property type="match status" value="1"/>
</dbReference>
<dbReference type="InterPro" id="IPR013525">
    <property type="entry name" value="ABC2_TM"/>
</dbReference>
<dbReference type="InterPro" id="IPR003439">
    <property type="entry name" value="ABC_transporter-like_ATP-bd"/>
</dbReference>
<dbReference type="InterPro" id="IPR017871">
    <property type="entry name" value="ABC_transporter-like_CS"/>
</dbReference>
<organism evidence="12">
    <name type="scientific">Timspurckia oligopyrenoides</name>
    <dbReference type="NCBI Taxonomy" id="708627"/>
    <lineage>
        <taxon>Eukaryota</taxon>
        <taxon>Rhodophyta</taxon>
        <taxon>Bangiophyceae</taxon>
        <taxon>Porphyridiales</taxon>
        <taxon>Porphyridiaceae</taxon>
        <taxon>Timspurckia</taxon>
    </lineage>
</organism>
<evidence type="ECO:0000256" key="7">
    <source>
        <dbReference type="ARBA" id="ARBA00022989"/>
    </source>
</evidence>
<evidence type="ECO:0000256" key="1">
    <source>
        <dbReference type="ARBA" id="ARBA00004141"/>
    </source>
</evidence>
<feature type="transmembrane region" description="Helical" evidence="10">
    <location>
        <begin position="408"/>
        <end position="429"/>
    </location>
</feature>
<dbReference type="InterPro" id="IPR003593">
    <property type="entry name" value="AAA+_ATPase"/>
</dbReference>
<evidence type="ECO:0000256" key="3">
    <source>
        <dbReference type="ARBA" id="ARBA00022448"/>
    </source>
</evidence>
<name>A0A7S1ERH2_9RHOD</name>
<feature type="transmembrane region" description="Helical" evidence="10">
    <location>
        <begin position="643"/>
        <end position="661"/>
    </location>
</feature>
<gene>
    <name evidence="12" type="ORF">TOLI1172_LOCUS3922</name>
</gene>
<feature type="transmembrane region" description="Helical" evidence="10">
    <location>
        <begin position="550"/>
        <end position="569"/>
    </location>
</feature>
<dbReference type="GO" id="GO:0016887">
    <property type="term" value="F:ATP hydrolysis activity"/>
    <property type="evidence" value="ECO:0007669"/>
    <property type="project" value="InterPro"/>
</dbReference>
<evidence type="ECO:0000313" key="12">
    <source>
        <dbReference type="EMBL" id="CAD8819533.1"/>
    </source>
</evidence>
<dbReference type="Pfam" id="PF00005">
    <property type="entry name" value="ABC_tran"/>
    <property type="match status" value="1"/>
</dbReference>
<evidence type="ECO:0000256" key="10">
    <source>
        <dbReference type="SAM" id="Phobius"/>
    </source>
</evidence>
<evidence type="ECO:0000256" key="4">
    <source>
        <dbReference type="ARBA" id="ARBA00022692"/>
    </source>
</evidence>
<feature type="compositionally biased region" description="Polar residues" evidence="9">
    <location>
        <begin position="708"/>
        <end position="719"/>
    </location>
</feature>
<dbReference type="PROSITE" id="PS00211">
    <property type="entry name" value="ABC_TRANSPORTER_1"/>
    <property type="match status" value="1"/>
</dbReference>
<evidence type="ECO:0000259" key="11">
    <source>
        <dbReference type="PROSITE" id="PS50893"/>
    </source>
</evidence>